<protein>
    <recommendedName>
        <fullName evidence="4">BZIP domain-containing protein</fullName>
    </recommendedName>
</protein>
<proteinExistence type="predicted"/>
<dbReference type="Proteomes" id="UP000321944">
    <property type="component" value="Plasmid pJMUB3936p3"/>
</dbReference>
<reference evidence="2 3" key="1">
    <citation type="submission" date="2019-07" db="EMBL/GenBank/DDBJ databases">
        <title>Complete Genome Sequence of Leptotrichia wadei Strain JMUB3936.</title>
        <authorList>
            <person name="Watanabe S."/>
            <person name="Cui L."/>
        </authorList>
    </citation>
    <scope>NUCLEOTIDE SEQUENCE [LARGE SCALE GENOMIC DNA]</scope>
    <source>
        <strain evidence="2 3">JMUB3936</strain>
        <plasmid evidence="3">pjmub3936p3 dna</plasmid>
    </source>
</reference>
<gene>
    <name evidence="2" type="ORF">JMUB3936_p3001</name>
</gene>
<evidence type="ECO:0000256" key="1">
    <source>
        <dbReference type="SAM" id="Coils"/>
    </source>
</evidence>
<dbReference type="AlphaFoldDB" id="A0A510L1P6"/>
<dbReference type="RefSeq" id="WP_147004662.1">
    <property type="nucleotide sequence ID" value="NZ_AP019844.1"/>
</dbReference>
<feature type="coiled-coil region" evidence="1">
    <location>
        <begin position="41"/>
        <end position="82"/>
    </location>
</feature>
<geneLocation type="plasmid" evidence="3">
    <name>pjmub3936p3 dna</name>
</geneLocation>
<sequence>MATKNTKKNSENEAEKTQKIRSYRDLKLKALRREKLEEWELKKIADRIAFLKDEKEKLKEQKKAVTEELQELKIILKTYKNLTVKN</sequence>
<name>A0A510L1P6_9FUSO</name>
<evidence type="ECO:0000313" key="2">
    <source>
        <dbReference type="EMBL" id="BBM56045.1"/>
    </source>
</evidence>
<keyword evidence="1" id="KW-0175">Coiled coil</keyword>
<dbReference type="EMBL" id="AP019844">
    <property type="protein sequence ID" value="BBM56045.1"/>
    <property type="molecule type" value="Genomic_DNA"/>
</dbReference>
<accession>A0A510L1P6</accession>
<organism evidence="2 3">
    <name type="scientific">Leptotrichia wadei</name>
    <dbReference type="NCBI Taxonomy" id="157687"/>
    <lineage>
        <taxon>Bacteria</taxon>
        <taxon>Fusobacteriati</taxon>
        <taxon>Fusobacteriota</taxon>
        <taxon>Fusobacteriia</taxon>
        <taxon>Fusobacteriales</taxon>
        <taxon>Leptotrichiaceae</taxon>
        <taxon>Leptotrichia</taxon>
    </lineage>
</organism>
<evidence type="ECO:0008006" key="4">
    <source>
        <dbReference type="Google" id="ProtNLM"/>
    </source>
</evidence>
<evidence type="ECO:0000313" key="3">
    <source>
        <dbReference type="Proteomes" id="UP000321944"/>
    </source>
</evidence>
<keyword evidence="2" id="KW-0614">Plasmid</keyword>